<feature type="binding site" evidence="9">
    <location>
        <position position="109"/>
    </location>
    <ligand>
        <name>phosphoenolpyruvate</name>
        <dbReference type="ChEBI" id="CHEBI:58702"/>
    </ligand>
</feature>
<feature type="binding site" evidence="9">
    <location>
        <position position="150"/>
    </location>
    <ligand>
        <name>3-phosphoshikimate</name>
        <dbReference type="ChEBI" id="CHEBI:145989"/>
    </ligand>
</feature>
<dbReference type="UniPathway" id="UPA00053">
    <property type="reaction ID" value="UER00089"/>
</dbReference>
<dbReference type="GO" id="GO:0005737">
    <property type="term" value="C:cytoplasm"/>
    <property type="evidence" value="ECO:0007669"/>
    <property type="project" value="UniProtKB-SubCell"/>
</dbReference>
<dbReference type="FunFam" id="3.65.10.10:FF:000005">
    <property type="entry name" value="3-phosphoshikimate 1-carboxyvinyltransferase"/>
    <property type="match status" value="1"/>
</dbReference>
<dbReference type="SUPFAM" id="SSF55205">
    <property type="entry name" value="EPT/RTPC-like"/>
    <property type="match status" value="1"/>
</dbReference>
<accession>A0A0V8GKT2</accession>
<dbReference type="AlphaFoldDB" id="A0A0V8GKT2"/>
<evidence type="ECO:0000256" key="2">
    <source>
        <dbReference type="ARBA" id="ARBA00004811"/>
    </source>
</evidence>
<feature type="binding site" evidence="9">
    <location>
        <position position="152"/>
    </location>
    <ligand>
        <name>phosphoenolpyruvate</name>
        <dbReference type="ChEBI" id="CHEBI:58702"/>
    </ligand>
</feature>
<dbReference type="PANTHER" id="PTHR21090:SF5">
    <property type="entry name" value="PENTAFUNCTIONAL AROM POLYPEPTIDE"/>
    <property type="match status" value="1"/>
</dbReference>
<feature type="binding site" evidence="9">
    <location>
        <position position="14"/>
    </location>
    <ligand>
        <name>3-phosphoshikimate</name>
        <dbReference type="ChEBI" id="CHEBI:145989"/>
    </ligand>
</feature>
<comment type="function">
    <text evidence="1 9">Catalyzes the transfer of the enolpyruvyl moiety of phosphoenolpyruvate (PEP) to the 5-hydroxyl of shikimate-3-phosphate (S3P) to produce enolpyruvyl shikimate-3-phosphate and inorganic phosphate.</text>
</comment>
<sequence>MGLRGTVQVPGDKSMTHRAFLFGGIAEGTTRVRNALEGADCLASLEAMQALGAQIDRTPEEIRITGTDTFQEATIDCGNSGTTIRLLSGILAGGQATYALDGDASLRRRPMKRITEPLALFGANITGETAPLHITGTPLVGTTYTLPVASAQVKSAVLLAGLHATGETTVIEPILSRDHTERMLPQFGVDIAIVEHEDGRHIRVQGPVRLQATSLDIPGDPSSAAFWWTAAAIGQDSRITTTHVLMNPTRIGFLQTLRQMGASVEINHRSEDGGEETADVTVETTSLQAITVEGDQIPSLIDEIPLLALLATQAEGRTIIRDAQELRVKETDRIETVVTALQRLGANIEATDDGMIIEGPTPLQAAEVDSAGDHRLAMMLTIAATINPEIMVHGREVVEVSYPTFYDDLKKLQSDQSE</sequence>
<dbReference type="Gene3D" id="3.65.10.10">
    <property type="entry name" value="Enolpyruvate transferase domain"/>
    <property type="match status" value="2"/>
</dbReference>
<gene>
    <name evidence="9" type="primary">aroA</name>
    <name evidence="11" type="ORF">AS033_04880</name>
</gene>
<evidence type="ECO:0000256" key="1">
    <source>
        <dbReference type="ARBA" id="ARBA00002174"/>
    </source>
</evidence>
<dbReference type="PROSITE" id="PS00885">
    <property type="entry name" value="EPSP_SYNTHASE_2"/>
    <property type="match status" value="1"/>
</dbReference>
<dbReference type="HAMAP" id="MF_00210">
    <property type="entry name" value="EPSP_synth"/>
    <property type="match status" value="1"/>
</dbReference>
<proteinExistence type="inferred from homology"/>
<feature type="active site" description="Proton acceptor" evidence="9">
    <location>
        <position position="302"/>
    </location>
</feature>
<keyword evidence="5 9" id="KW-0028">Amino-acid biosynthesis</keyword>
<dbReference type="InterPro" id="IPR001986">
    <property type="entry name" value="Enolpyruvate_Tfrase_dom"/>
</dbReference>
<evidence type="ECO:0000256" key="8">
    <source>
        <dbReference type="ARBA" id="ARBA00044633"/>
    </source>
</evidence>
<dbReference type="PANTHER" id="PTHR21090">
    <property type="entry name" value="AROM/DEHYDROQUINATE SYNTHASE"/>
    <property type="match status" value="1"/>
</dbReference>
<comment type="caution">
    <text evidence="11">The sequence shown here is derived from an EMBL/GenBank/DDBJ whole genome shotgun (WGS) entry which is preliminary data.</text>
</comment>
<dbReference type="GO" id="GO:0003866">
    <property type="term" value="F:3-phosphoshikimate 1-carboxyvinyltransferase activity"/>
    <property type="evidence" value="ECO:0007669"/>
    <property type="project" value="UniProtKB-UniRule"/>
</dbReference>
<protein>
    <recommendedName>
        <fullName evidence="9">3-phosphoshikimate 1-carboxyvinyltransferase</fullName>
        <ecNumber evidence="9">2.5.1.19</ecNumber>
    </recommendedName>
    <alternativeName>
        <fullName evidence="9">5-enolpyruvylshikimate-3-phosphate synthase</fullName>
        <shortName evidence="9">EPSP synthase</shortName>
        <shortName evidence="9">EPSPS</shortName>
    </alternativeName>
</protein>
<dbReference type="CDD" id="cd01556">
    <property type="entry name" value="EPSP_synthase"/>
    <property type="match status" value="1"/>
</dbReference>
<name>A0A0V8GKT2_9BACL</name>
<evidence type="ECO:0000313" key="12">
    <source>
        <dbReference type="Proteomes" id="UP000053797"/>
    </source>
</evidence>
<feature type="binding site" evidence="9">
    <location>
        <position position="329"/>
    </location>
    <ligand>
        <name>3-phosphoshikimate</name>
        <dbReference type="ChEBI" id="CHEBI:145989"/>
    </ligand>
</feature>
<dbReference type="PIRSF" id="PIRSF000505">
    <property type="entry name" value="EPSPS"/>
    <property type="match status" value="1"/>
</dbReference>
<feature type="domain" description="Enolpyruvate transferase" evidence="10">
    <location>
        <begin position="3"/>
        <end position="409"/>
    </location>
</feature>
<dbReference type="InterPro" id="IPR006264">
    <property type="entry name" value="EPSP_synthase"/>
</dbReference>
<comment type="pathway">
    <text evidence="2 9">Metabolic intermediate biosynthesis; chorismate biosynthesis; chorismate from D-erythrose 4-phosphate and phosphoenolpyruvate: step 6/7.</text>
</comment>
<evidence type="ECO:0000259" key="10">
    <source>
        <dbReference type="Pfam" id="PF00275"/>
    </source>
</evidence>
<dbReference type="Pfam" id="PF00275">
    <property type="entry name" value="EPSP_synthase"/>
    <property type="match status" value="1"/>
</dbReference>
<dbReference type="InterPro" id="IPR013792">
    <property type="entry name" value="RNA3'P_cycl/enolpyr_Trfase_a/b"/>
</dbReference>
<dbReference type="GO" id="GO:0009073">
    <property type="term" value="P:aromatic amino acid family biosynthetic process"/>
    <property type="evidence" value="ECO:0007669"/>
    <property type="project" value="UniProtKB-KW"/>
</dbReference>
<comment type="subcellular location">
    <subcellularLocation>
        <location evidence="9">Cytoplasm</location>
    </subcellularLocation>
</comment>
<feature type="binding site" evidence="9">
    <location>
        <position position="13"/>
    </location>
    <ligand>
        <name>phosphoenolpyruvate</name>
        <dbReference type="ChEBI" id="CHEBI:58702"/>
    </ligand>
</feature>
<comment type="catalytic activity">
    <reaction evidence="8">
        <text>3-phosphoshikimate + phosphoenolpyruvate = 5-O-(1-carboxyvinyl)-3-phosphoshikimate + phosphate</text>
        <dbReference type="Rhea" id="RHEA:21256"/>
        <dbReference type="ChEBI" id="CHEBI:43474"/>
        <dbReference type="ChEBI" id="CHEBI:57701"/>
        <dbReference type="ChEBI" id="CHEBI:58702"/>
        <dbReference type="ChEBI" id="CHEBI:145989"/>
        <dbReference type="EC" id="2.5.1.19"/>
    </reaction>
    <physiologicalReaction direction="left-to-right" evidence="8">
        <dbReference type="Rhea" id="RHEA:21257"/>
    </physiologicalReaction>
</comment>
<dbReference type="RefSeq" id="WP_058264830.1">
    <property type="nucleotide sequence ID" value="NZ_FMYN01000001.1"/>
</dbReference>
<feature type="binding site" evidence="9">
    <location>
        <position position="13"/>
    </location>
    <ligand>
        <name>3-phosphoshikimate</name>
        <dbReference type="ChEBI" id="CHEBI:145989"/>
    </ligand>
</feature>
<dbReference type="OrthoDB" id="9809920at2"/>
<comment type="subunit">
    <text evidence="9">Monomer.</text>
</comment>
<evidence type="ECO:0000256" key="4">
    <source>
        <dbReference type="ARBA" id="ARBA00022490"/>
    </source>
</evidence>
<dbReference type="FunFam" id="3.65.10.10:FF:000006">
    <property type="entry name" value="3-phosphoshikimate 1-carboxyvinyltransferase"/>
    <property type="match status" value="1"/>
</dbReference>
<feature type="binding site" evidence="9">
    <location>
        <position position="152"/>
    </location>
    <ligand>
        <name>3-phosphoshikimate</name>
        <dbReference type="ChEBI" id="CHEBI:145989"/>
    </ligand>
</feature>
<evidence type="ECO:0000256" key="9">
    <source>
        <dbReference type="HAMAP-Rule" id="MF_00210"/>
    </source>
</evidence>
<dbReference type="GO" id="GO:0008652">
    <property type="term" value="P:amino acid biosynthetic process"/>
    <property type="evidence" value="ECO:0007669"/>
    <property type="project" value="UniProtKB-KW"/>
</dbReference>
<feature type="binding site" evidence="9">
    <location>
        <position position="333"/>
    </location>
    <ligand>
        <name>phosphoenolpyruvate</name>
        <dbReference type="ChEBI" id="CHEBI:58702"/>
    </ligand>
</feature>
<dbReference type="PROSITE" id="PS00104">
    <property type="entry name" value="EPSP_SYNTHASE_1"/>
    <property type="match status" value="1"/>
</dbReference>
<evidence type="ECO:0000313" key="11">
    <source>
        <dbReference type="EMBL" id="KSU50721.1"/>
    </source>
</evidence>
<evidence type="ECO:0000256" key="7">
    <source>
        <dbReference type="ARBA" id="ARBA00023141"/>
    </source>
</evidence>
<keyword evidence="7 9" id="KW-0057">Aromatic amino acid biosynthesis</keyword>
<dbReference type="InterPro" id="IPR036968">
    <property type="entry name" value="Enolpyruvate_Tfrase_sf"/>
</dbReference>
<dbReference type="Proteomes" id="UP000053797">
    <property type="component" value="Unassembled WGS sequence"/>
</dbReference>
<dbReference type="InterPro" id="IPR023193">
    <property type="entry name" value="EPSP_synthase_CS"/>
</dbReference>
<evidence type="ECO:0000256" key="5">
    <source>
        <dbReference type="ARBA" id="ARBA00022605"/>
    </source>
</evidence>
<dbReference type="EC" id="2.5.1.19" evidence="9"/>
<feature type="binding site" evidence="9">
    <location>
        <position position="375"/>
    </location>
    <ligand>
        <name>phosphoenolpyruvate</name>
        <dbReference type="ChEBI" id="CHEBI:58702"/>
    </ligand>
</feature>
<feature type="binding site" evidence="9">
    <location>
        <position position="18"/>
    </location>
    <ligand>
        <name>3-phosphoshikimate</name>
        <dbReference type="ChEBI" id="CHEBI:145989"/>
    </ligand>
</feature>
<dbReference type="EMBL" id="LNQL01000001">
    <property type="protein sequence ID" value="KSU50721.1"/>
    <property type="molecule type" value="Genomic_DNA"/>
</dbReference>
<feature type="binding site" evidence="9">
    <location>
        <position position="81"/>
    </location>
    <ligand>
        <name>phosphoenolpyruvate</name>
        <dbReference type="ChEBI" id="CHEBI:58702"/>
    </ligand>
</feature>
<dbReference type="GO" id="GO:0009423">
    <property type="term" value="P:chorismate biosynthetic process"/>
    <property type="evidence" value="ECO:0007669"/>
    <property type="project" value="UniProtKB-UniRule"/>
</dbReference>
<dbReference type="NCBIfam" id="TIGR01356">
    <property type="entry name" value="aroA"/>
    <property type="match status" value="1"/>
</dbReference>
<evidence type="ECO:0000256" key="6">
    <source>
        <dbReference type="ARBA" id="ARBA00022679"/>
    </source>
</evidence>
<evidence type="ECO:0000256" key="3">
    <source>
        <dbReference type="ARBA" id="ARBA00009948"/>
    </source>
</evidence>
<feature type="binding site" evidence="9">
    <location>
        <position position="302"/>
    </location>
    <ligand>
        <name>3-phosphoshikimate</name>
        <dbReference type="ChEBI" id="CHEBI:145989"/>
    </ligand>
</feature>
<keyword evidence="4 9" id="KW-0963">Cytoplasm</keyword>
<organism evidence="11 12">
    <name type="scientific">Exiguobacterium indicum</name>
    <dbReference type="NCBI Taxonomy" id="296995"/>
    <lineage>
        <taxon>Bacteria</taxon>
        <taxon>Bacillati</taxon>
        <taxon>Bacillota</taxon>
        <taxon>Bacilli</taxon>
        <taxon>Bacillales</taxon>
        <taxon>Bacillales Family XII. Incertae Sedis</taxon>
        <taxon>Exiguobacterium</taxon>
    </lineage>
</organism>
<reference evidence="11 12" key="1">
    <citation type="journal article" date="2015" name="Int. J. Syst. Evol. Microbiol.">
        <title>Exiguobacterium enclense sp. nov., isolated from sediment.</title>
        <authorList>
            <person name="Dastager S.G."/>
            <person name="Mawlankar R."/>
            <person name="Sonalkar V.V."/>
            <person name="Thorat M.N."/>
            <person name="Mual P."/>
            <person name="Verma A."/>
            <person name="Krishnamurthi S."/>
            <person name="Tang S.K."/>
            <person name="Li W.J."/>
        </authorList>
    </citation>
    <scope>NUCLEOTIDE SEQUENCE [LARGE SCALE GENOMIC DNA]</scope>
    <source>
        <strain evidence="11 12">NIO-1109</strain>
    </source>
</reference>
<comment type="caution">
    <text evidence="9">Lacks conserved residue(s) required for the propagation of feature annotation.</text>
</comment>
<keyword evidence="6 9" id="KW-0808">Transferase</keyword>
<comment type="similarity">
    <text evidence="3 9">Belongs to the EPSP synthase family.</text>
</comment>